<dbReference type="RefSeq" id="XP_022398361.1">
    <property type="nucleotide sequence ID" value="XM_022543716.1"/>
</dbReference>
<feature type="compositionally biased region" description="Pro residues" evidence="1">
    <location>
        <begin position="220"/>
        <end position="233"/>
    </location>
</feature>
<proteinExistence type="predicted"/>
<accession>A0A1L9VCQ6</accession>
<feature type="region of interest" description="Disordered" evidence="1">
    <location>
        <begin position="106"/>
        <end position="234"/>
    </location>
</feature>
<protein>
    <submittedName>
        <fullName evidence="2">Uncharacterized protein</fullName>
    </submittedName>
</protein>
<dbReference type="AlphaFoldDB" id="A0A1L9VCQ6"/>
<dbReference type="VEuPathDB" id="FungiDB:ASPGLDRAFT_28034"/>
<dbReference type="EMBL" id="KV878905">
    <property type="protein sequence ID" value="OJJ81663.1"/>
    <property type="molecule type" value="Genomic_DNA"/>
</dbReference>
<sequence>MLAAKPRHWNQAALANYLGGSEDEIATVRRGIVQLMKSYDAIHKSFKTKAAKNELKELLLSNLDKLPALVRDARTNDVRMEGLMGLAYKVNNAHKQYGREKMASMITNKQPEVRNNDDNDNGDDDESSSEESGEEDSSDDDSSTGNDPGIHRSNEQPRPEVNGTGNCDRPSESRGHERIHGIRSDHSRSQSRANYSSPAVVVDRSSAVGPPNKRIRPSEPLAPPTPLSGPLPSFPQYQKPSYDLSVRNIWVVNEVDNESHGLCPVIELVKKDCDKNNLQLSDLDFDHWMLIVQAHCSYDYTIHRLEYRPSATIILPSMIGRPFTIPMRTPSQWRGALNSQLQAKPDQDPVFYLVSQSELRPESSPLSSGFDFSQTYQPATRLSPTVKQEYVEELLEQRARNNPR</sequence>
<keyword evidence="3" id="KW-1185">Reference proteome</keyword>
<evidence type="ECO:0000256" key="1">
    <source>
        <dbReference type="SAM" id="MobiDB-lite"/>
    </source>
</evidence>
<reference evidence="3" key="1">
    <citation type="journal article" date="2017" name="Genome Biol.">
        <title>Comparative genomics reveals high biological diversity and specific adaptations in the industrially and medically important fungal genus Aspergillus.</title>
        <authorList>
            <person name="de Vries R.P."/>
            <person name="Riley R."/>
            <person name="Wiebenga A."/>
            <person name="Aguilar-Osorio G."/>
            <person name="Amillis S."/>
            <person name="Uchima C.A."/>
            <person name="Anderluh G."/>
            <person name="Asadollahi M."/>
            <person name="Askin M."/>
            <person name="Barry K."/>
            <person name="Battaglia E."/>
            <person name="Bayram O."/>
            <person name="Benocci T."/>
            <person name="Braus-Stromeyer S.A."/>
            <person name="Caldana C."/>
            <person name="Canovas D."/>
            <person name="Cerqueira G.C."/>
            <person name="Chen F."/>
            <person name="Chen W."/>
            <person name="Choi C."/>
            <person name="Clum A."/>
            <person name="Dos Santos R.A."/>
            <person name="Damasio A.R."/>
            <person name="Diallinas G."/>
            <person name="Emri T."/>
            <person name="Fekete E."/>
            <person name="Flipphi M."/>
            <person name="Freyberg S."/>
            <person name="Gallo A."/>
            <person name="Gournas C."/>
            <person name="Habgood R."/>
            <person name="Hainaut M."/>
            <person name="Harispe M.L."/>
            <person name="Henrissat B."/>
            <person name="Hilden K.S."/>
            <person name="Hope R."/>
            <person name="Hossain A."/>
            <person name="Karabika E."/>
            <person name="Karaffa L."/>
            <person name="Karanyi Z."/>
            <person name="Krasevec N."/>
            <person name="Kuo A."/>
            <person name="Kusch H."/>
            <person name="LaButti K."/>
            <person name="Lagendijk E.L."/>
            <person name="Lapidus A."/>
            <person name="Levasseur A."/>
            <person name="Lindquist E."/>
            <person name="Lipzen A."/>
            <person name="Logrieco A.F."/>
            <person name="MacCabe A."/>
            <person name="Maekelae M.R."/>
            <person name="Malavazi I."/>
            <person name="Melin P."/>
            <person name="Meyer V."/>
            <person name="Mielnichuk N."/>
            <person name="Miskei M."/>
            <person name="Molnar A.P."/>
            <person name="Mule G."/>
            <person name="Ngan C.Y."/>
            <person name="Orejas M."/>
            <person name="Orosz E."/>
            <person name="Ouedraogo J.P."/>
            <person name="Overkamp K.M."/>
            <person name="Park H.-S."/>
            <person name="Perrone G."/>
            <person name="Piumi F."/>
            <person name="Punt P.J."/>
            <person name="Ram A.F."/>
            <person name="Ramon A."/>
            <person name="Rauscher S."/>
            <person name="Record E."/>
            <person name="Riano-Pachon D.M."/>
            <person name="Robert V."/>
            <person name="Roehrig J."/>
            <person name="Ruller R."/>
            <person name="Salamov A."/>
            <person name="Salih N.S."/>
            <person name="Samson R.A."/>
            <person name="Sandor E."/>
            <person name="Sanguinetti M."/>
            <person name="Schuetze T."/>
            <person name="Sepcic K."/>
            <person name="Shelest E."/>
            <person name="Sherlock G."/>
            <person name="Sophianopoulou V."/>
            <person name="Squina F.M."/>
            <person name="Sun H."/>
            <person name="Susca A."/>
            <person name="Todd R.B."/>
            <person name="Tsang A."/>
            <person name="Unkles S.E."/>
            <person name="van de Wiele N."/>
            <person name="van Rossen-Uffink D."/>
            <person name="Oliveira J.V."/>
            <person name="Vesth T.C."/>
            <person name="Visser J."/>
            <person name="Yu J.-H."/>
            <person name="Zhou M."/>
            <person name="Andersen M.R."/>
            <person name="Archer D.B."/>
            <person name="Baker S.E."/>
            <person name="Benoit I."/>
            <person name="Brakhage A.A."/>
            <person name="Braus G.H."/>
            <person name="Fischer R."/>
            <person name="Frisvad J.C."/>
            <person name="Goldman G.H."/>
            <person name="Houbraken J."/>
            <person name="Oakley B."/>
            <person name="Pocsi I."/>
            <person name="Scazzocchio C."/>
            <person name="Seiboth B."/>
            <person name="vanKuyk P.A."/>
            <person name="Wortman J."/>
            <person name="Dyer P.S."/>
            <person name="Grigoriev I.V."/>
        </authorList>
    </citation>
    <scope>NUCLEOTIDE SEQUENCE [LARGE SCALE GENOMIC DNA]</scope>
    <source>
        <strain evidence="3">CBS 516.65</strain>
    </source>
</reference>
<gene>
    <name evidence="2" type="ORF">ASPGLDRAFT_28034</name>
</gene>
<organism evidence="2 3">
    <name type="scientific">Aspergillus glaucus CBS 516.65</name>
    <dbReference type="NCBI Taxonomy" id="1160497"/>
    <lineage>
        <taxon>Eukaryota</taxon>
        <taxon>Fungi</taxon>
        <taxon>Dikarya</taxon>
        <taxon>Ascomycota</taxon>
        <taxon>Pezizomycotina</taxon>
        <taxon>Eurotiomycetes</taxon>
        <taxon>Eurotiomycetidae</taxon>
        <taxon>Eurotiales</taxon>
        <taxon>Aspergillaceae</taxon>
        <taxon>Aspergillus</taxon>
        <taxon>Aspergillus subgen. Aspergillus</taxon>
    </lineage>
</organism>
<dbReference type="OrthoDB" id="4509321at2759"/>
<feature type="compositionally biased region" description="Basic and acidic residues" evidence="1">
    <location>
        <begin position="169"/>
        <end position="188"/>
    </location>
</feature>
<evidence type="ECO:0000313" key="3">
    <source>
        <dbReference type="Proteomes" id="UP000184300"/>
    </source>
</evidence>
<dbReference type="Proteomes" id="UP000184300">
    <property type="component" value="Unassembled WGS sequence"/>
</dbReference>
<name>A0A1L9VCQ6_ASPGL</name>
<feature type="compositionally biased region" description="Acidic residues" evidence="1">
    <location>
        <begin position="118"/>
        <end position="142"/>
    </location>
</feature>
<evidence type="ECO:0000313" key="2">
    <source>
        <dbReference type="EMBL" id="OJJ81663.1"/>
    </source>
</evidence>
<dbReference type="GeneID" id="34459977"/>
<feature type="compositionally biased region" description="Basic and acidic residues" evidence="1">
    <location>
        <begin position="149"/>
        <end position="158"/>
    </location>
</feature>